<keyword evidence="6" id="KW-0418">Kinase</keyword>
<dbReference type="Pfam" id="PF13238">
    <property type="entry name" value="AAA_18"/>
    <property type="match status" value="1"/>
</dbReference>
<sequence length="84" mass="9429">MGKTSMASLLTKAAHLCHINVGEVVKEKHLHDGWDPDLLFHILNEDLLCNKLEERMKRGGNIVDYHGCDSRVFPREMVRSGGSA</sequence>
<dbReference type="Gene3D" id="3.40.50.300">
    <property type="entry name" value="P-loop containing nucleotide triphosphate hydrolases"/>
    <property type="match status" value="1"/>
</dbReference>
<evidence type="ECO:0000256" key="2">
    <source>
        <dbReference type="ARBA" id="ARBA00022528"/>
    </source>
</evidence>
<keyword evidence="5" id="KW-0547">Nucleotide-binding</keyword>
<dbReference type="InterPro" id="IPR027417">
    <property type="entry name" value="P-loop_NTPase"/>
</dbReference>
<dbReference type="GO" id="GO:0006364">
    <property type="term" value="P:rRNA processing"/>
    <property type="evidence" value="ECO:0007669"/>
    <property type="project" value="UniProtKB-KW"/>
</dbReference>
<dbReference type="GO" id="GO:0016887">
    <property type="term" value="F:ATP hydrolysis activity"/>
    <property type="evidence" value="ECO:0007669"/>
    <property type="project" value="InterPro"/>
</dbReference>
<dbReference type="EMBL" id="JABFUD020000010">
    <property type="protein sequence ID" value="KAI5074752.1"/>
    <property type="molecule type" value="Genomic_DNA"/>
</dbReference>
<gene>
    <name evidence="8" type="ORF">GOP47_0010713</name>
</gene>
<accession>A0A9D4ZI23</accession>
<dbReference type="OrthoDB" id="1919427at2759"/>
<keyword evidence="2" id="KW-0934">Plastid</keyword>
<keyword evidence="4" id="KW-0808">Transferase</keyword>
<evidence type="ECO:0000313" key="8">
    <source>
        <dbReference type="EMBL" id="KAI5074752.1"/>
    </source>
</evidence>
<dbReference type="GO" id="GO:0004017">
    <property type="term" value="F:AMP kinase activity"/>
    <property type="evidence" value="ECO:0007669"/>
    <property type="project" value="InterPro"/>
</dbReference>
<dbReference type="PANTHER" id="PTHR12595">
    <property type="entry name" value="POS9-ACTIVATING FACTOR FAP7-RELATED"/>
    <property type="match status" value="1"/>
</dbReference>
<evidence type="ECO:0000256" key="3">
    <source>
        <dbReference type="ARBA" id="ARBA00022552"/>
    </source>
</evidence>
<keyword evidence="9" id="KW-1185">Reference proteome</keyword>
<keyword evidence="1" id="KW-0690">Ribosome biogenesis</keyword>
<keyword evidence="2" id="KW-0150">Chloroplast</keyword>
<evidence type="ECO:0000256" key="5">
    <source>
        <dbReference type="ARBA" id="ARBA00022741"/>
    </source>
</evidence>
<protein>
    <recommendedName>
        <fullName evidence="10">Adenylate kinase</fullName>
    </recommendedName>
</protein>
<dbReference type="SUPFAM" id="SSF52540">
    <property type="entry name" value="P-loop containing nucleoside triphosphate hydrolases"/>
    <property type="match status" value="1"/>
</dbReference>
<dbReference type="GO" id="GO:0005634">
    <property type="term" value="C:nucleus"/>
    <property type="evidence" value="ECO:0007669"/>
    <property type="project" value="TreeGrafter"/>
</dbReference>
<reference evidence="8" key="1">
    <citation type="submission" date="2021-01" db="EMBL/GenBank/DDBJ databases">
        <title>Adiantum capillus-veneris genome.</title>
        <authorList>
            <person name="Fang Y."/>
            <person name="Liao Q."/>
        </authorList>
    </citation>
    <scope>NUCLEOTIDE SEQUENCE</scope>
    <source>
        <strain evidence="8">H3</strain>
        <tissue evidence="8">Leaf</tissue>
    </source>
</reference>
<dbReference type="AlphaFoldDB" id="A0A9D4ZI23"/>
<evidence type="ECO:0008006" key="10">
    <source>
        <dbReference type="Google" id="ProtNLM"/>
    </source>
</evidence>
<name>A0A9D4ZI23_ADICA</name>
<dbReference type="Proteomes" id="UP000886520">
    <property type="component" value="Chromosome 10"/>
</dbReference>
<evidence type="ECO:0000313" key="9">
    <source>
        <dbReference type="Proteomes" id="UP000886520"/>
    </source>
</evidence>
<evidence type="ECO:0000256" key="7">
    <source>
        <dbReference type="ARBA" id="ARBA00022840"/>
    </source>
</evidence>
<evidence type="ECO:0000256" key="6">
    <source>
        <dbReference type="ARBA" id="ARBA00022777"/>
    </source>
</evidence>
<keyword evidence="3" id="KW-0698">rRNA processing</keyword>
<organism evidence="8 9">
    <name type="scientific">Adiantum capillus-veneris</name>
    <name type="common">Maidenhair fern</name>
    <dbReference type="NCBI Taxonomy" id="13818"/>
    <lineage>
        <taxon>Eukaryota</taxon>
        <taxon>Viridiplantae</taxon>
        <taxon>Streptophyta</taxon>
        <taxon>Embryophyta</taxon>
        <taxon>Tracheophyta</taxon>
        <taxon>Polypodiopsida</taxon>
        <taxon>Polypodiidae</taxon>
        <taxon>Polypodiales</taxon>
        <taxon>Pteridineae</taxon>
        <taxon>Pteridaceae</taxon>
        <taxon>Vittarioideae</taxon>
        <taxon>Adiantum</taxon>
    </lineage>
</organism>
<dbReference type="InterPro" id="IPR020618">
    <property type="entry name" value="Adenyl_kinase_AK6"/>
</dbReference>
<dbReference type="PANTHER" id="PTHR12595:SF0">
    <property type="entry name" value="ADENYLATE KINASE ISOENZYME 6"/>
    <property type="match status" value="1"/>
</dbReference>
<dbReference type="GO" id="GO:0005737">
    <property type="term" value="C:cytoplasm"/>
    <property type="evidence" value="ECO:0007669"/>
    <property type="project" value="TreeGrafter"/>
</dbReference>
<comment type="caution">
    <text evidence="8">The sequence shown here is derived from an EMBL/GenBank/DDBJ whole genome shotgun (WGS) entry which is preliminary data.</text>
</comment>
<dbReference type="GO" id="GO:0005524">
    <property type="term" value="F:ATP binding"/>
    <property type="evidence" value="ECO:0007669"/>
    <property type="project" value="UniProtKB-KW"/>
</dbReference>
<keyword evidence="7" id="KW-0067">ATP-binding</keyword>
<proteinExistence type="predicted"/>
<evidence type="ECO:0000256" key="4">
    <source>
        <dbReference type="ARBA" id="ARBA00022679"/>
    </source>
</evidence>
<evidence type="ECO:0000256" key="1">
    <source>
        <dbReference type="ARBA" id="ARBA00022517"/>
    </source>
</evidence>